<dbReference type="PROSITE" id="PS51318">
    <property type="entry name" value="TAT"/>
    <property type="match status" value="1"/>
</dbReference>
<name>A0ABV5D0Z7_9ACTN</name>
<feature type="domain" description="PBP" evidence="5">
    <location>
        <begin position="27"/>
        <end position="347"/>
    </location>
</feature>
<accession>A0ABV5D0Z7</accession>
<dbReference type="RefSeq" id="WP_375736851.1">
    <property type="nucleotide sequence ID" value="NZ_JBCGDC010000181.1"/>
</dbReference>
<feature type="transmembrane region" description="Helical" evidence="3">
    <location>
        <begin position="512"/>
        <end position="535"/>
    </location>
</feature>
<evidence type="ECO:0000313" key="7">
    <source>
        <dbReference type="Proteomes" id="UP001582793"/>
    </source>
</evidence>
<dbReference type="PANTHER" id="PTHR42996">
    <property type="entry name" value="PHOSPHATE-BINDING PROTEIN PSTS"/>
    <property type="match status" value="1"/>
</dbReference>
<feature type="compositionally biased region" description="Polar residues" evidence="2">
    <location>
        <begin position="388"/>
        <end position="403"/>
    </location>
</feature>
<dbReference type="Proteomes" id="UP001582793">
    <property type="component" value="Unassembled WGS sequence"/>
</dbReference>
<keyword evidence="3" id="KW-1133">Transmembrane helix</keyword>
<dbReference type="SUPFAM" id="SSF53850">
    <property type="entry name" value="Periplasmic binding protein-like II"/>
    <property type="match status" value="1"/>
</dbReference>
<feature type="compositionally biased region" description="Low complexity" evidence="2">
    <location>
        <begin position="455"/>
        <end position="472"/>
    </location>
</feature>
<keyword evidence="3" id="KW-0472">Membrane</keyword>
<dbReference type="InterPro" id="IPR050962">
    <property type="entry name" value="Phosphate-bind_PstS"/>
</dbReference>
<reference evidence="6 7" key="1">
    <citation type="submission" date="2024-04" db="EMBL/GenBank/DDBJ databases">
        <title>Polymorphospora sp. isolated from Baiyangdian Lake in Xiong'an New Area.</title>
        <authorList>
            <person name="Zhang X."/>
            <person name="Liu J."/>
        </authorList>
    </citation>
    <scope>NUCLEOTIDE SEQUENCE [LARGE SCALE GENOMIC DNA]</scope>
    <source>
        <strain evidence="6 7">2-325</strain>
    </source>
</reference>
<dbReference type="PANTHER" id="PTHR42996:SF1">
    <property type="entry name" value="PHOSPHATE-BINDING PROTEIN PSTS"/>
    <property type="match status" value="1"/>
</dbReference>
<keyword evidence="4" id="KW-0732">Signal</keyword>
<evidence type="ECO:0000256" key="3">
    <source>
        <dbReference type="SAM" id="Phobius"/>
    </source>
</evidence>
<dbReference type="EMBL" id="JBCGDC010000181">
    <property type="protein sequence ID" value="MFB6397926.1"/>
    <property type="molecule type" value="Genomic_DNA"/>
</dbReference>
<dbReference type="Gene3D" id="3.40.190.10">
    <property type="entry name" value="Periplasmic binding protein-like II"/>
    <property type="match status" value="2"/>
</dbReference>
<evidence type="ECO:0000259" key="5">
    <source>
        <dbReference type="Pfam" id="PF12849"/>
    </source>
</evidence>
<sequence length="544" mass="57402">MRSSRSLLAALAAVMVVLAAAPVPARAAPTLVQISGTGSSWSANALDNWRRNVEQRGIYVNYDATGSTDGRNQFRNGTSDFGVSEIPYGLRDVFGGSDLRPDRGFGYMPIVAGGTAFMYNLTIGGRRVTNLRLSGEVIAKIFTGAIKRWNDPQIAAHNPGLTLPARNIVPVVRQDGSGTSAQLTLWMSKQHPQIWNAYCARFGKPAPCGITSTYPFRSADGFVGATGSTGVSGYVGQDNAEGAITYVEYSYALNARFPVVKMLNAANYYVEPTAANVAVALTRATINDNPSSPDYLTQILDGVYTYDDPRVYPLSSYSYMIVPQRIEMNVTEDKGFTLASFANYFLCEGQQQADVLGYSPLPINLVRAGMEQVRKIPGAPQRNIGIENCNNPTFSRDGTNTLARNAPQPAACDRQGPTQSPTGTAGARQETPVKAAARCGTGGANPRPGGPTPSGGPSAAPSATATGDPTGGLVDPETGEVVDPGTGGGGEQVAAVPVSLDGEGGWRLRHTVMLIAGVLLVGVLFGPPLLAHTLAGRRDRGDRR</sequence>
<gene>
    <name evidence="6" type="ORF">AAFH96_33300</name>
</gene>
<evidence type="ECO:0000256" key="4">
    <source>
        <dbReference type="SAM" id="SignalP"/>
    </source>
</evidence>
<comment type="similarity">
    <text evidence="1">Belongs to the PstS family.</text>
</comment>
<dbReference type="CDD" id="cd13565">
    <property type="entry name" value="PBP2_PstS"/>
    <property type="match status" value="1"/>
</dbReference>
<comment type="caution">
    <text evidence="6">The sequence shown here is derived from an EMBL/GenBank/DDBJ whole genome shotgun (WGS) entry which is preliminary data.</text>
</comment>
<feature type="chain" id="PRO_5046436999" evidence="4">
    <location>
        <begin position="28"/>
        <end position="544"/>
    </location>
</feature>
<evidence type="ECO:0000313" key="6">
    <source>
        <dbReference type="EMBL" id="MFB6397926.1"/>
    </source>
</evidence>
<protein>
    <submittedName>
        <fullName evidence="6">Phosphate ABC transporter substrate-binding protein PstS</fullName>
    </submittedName>
</protein>
<keyword evidence="7" id="KW-1185">Reference proteome</keyword>
<feature type="signal peptide" evidence="4">
    <location>
        <begin position="1"/>
        <end position="27"/>
    </location>
</feature>
<dbReference type="Pfam" id="PF12849">
    <property type="entry name" value="PBP_like_2"/>
    <property type="match status" value="1"/>
</dbReference>
<dbReference type="InterPro" id="IPR006311">
    <property type="entry name" value="TAT_signal"/>
</dbReference>
<proteinExistence type="inferred from homology"/>
<dbReference type="InterPro" id="IPR024370">
    <property type="entry name" value="PBP_domain"/>
</dbReference>
<evidence type="ECO:0000256" key="2">
    <source>
        <dbReference type="SAM" id="MobiDB-lite"/>
    </source>
</evidence>
<keyword evidence="3" id="KW-0812">Transmembrane</keyword>
<feature type="region of interest" description="Disordered" evidence="2">
    <location>
        <begin position="382"/>
        <end position="493"/>
    </location>
</feature>
<organism evidence="6 7">
    <name type="scientific">Polymorphospora lycopeni</name>
    <dbReference type="NCBI Taxonomy" id="3140240"/>
    <lineage>
        <taxon>Bacteria</taxon>
        <taxon>Bacillati</taxon>
        <taxon>Actinomycetota</taxon>
        <taxon>Actinomycetes</taxon>
        <taxon>Micromonosporales</taxon>
        <taxon>Micromonosporaceae</taxon>
        <taxon>Polymorphospora</taxon>
    </lineage>
</organism>
<evidence type="ECO:0000256" key="1">
    <source>
        <dbReference type="ARBA" id="ARBA00008725"/>
    </source>
</evidence>